<evidence type="ECO:0000313" key="2">
    <source>
        <dbReference type="Proteomes" id="UP000308705"/>
    </source>
</evidence>
<comment type="caution">
    <text evidence="1">The sequence shown here is derived from an EMBL/GenBank/DDBJ whole genome shotgun (WGS) entry which is preliminary data.</text>
</comment>
<dbReference type="Pfam" id="PF05954">
    <property type="entry name" value="Phage_GPD"/>
    <property type="match status" value="1"/>
</dbReference>
<dbReference type="Proteomes" id="UP000308705">
    <property type="component" value="Unassembled WGS sequence"/>
</dbReference>
<evidence type="ECO:0000313" key="1">
    <source>
        <dbReference type="EMBL" id="TKK84692.1"/>
    </source>
</evidence>
<dbReference type="Gene3D" id="3.55.50.10">
    <property type="entry name" value="Baseplate protein-like domains"/>
    <property type="match status" value="1"/>
</dbReference>
<dbReference type="AlphaFoldDB" id="A0A4U3M8P2"/>
<proteinExistence type="predicted"/>
<gene>
    <name evidence="1" type="ORF">FDA94_29195</name>
</gene>
<accession>A0A4U3M8P2</accession>
<name>A0A4U3M8P2_9ACTN</name>
<keyword evidence="2" id="KW-1185">Reference proteome</keyword>
<reference evidence="1 2" key="1">
    <citation type="submission" date="2019-04" db="EMBL/GenBank/DDBJ databases">
        <title>Herbidospora sp. NEAU-GS14.nov., a novel actinomycete isolated from soil.</title>
        <authorList>
            <person name="Han L."/>
        </authorList>
    </citation>
    <scope>NUCLEOTIDE SEQUENCE [LARGE SCALE GENOMIC DNA]</scope>
    <source>
        <strain evidence="1 2">NEAU-GS14</strain>
    </source>
</reference>
<dbReference type="OrthoDB" id="1907165at2"/>
<sequence length="381" mass="42927">MYWRRVFFELRDAQGRIINPGPMDLRVQQRLGENTIMSARVHHAYHQVKNPKILKEDSLIQVNWGTKPTGNETWFGYIHHPQFDSSAPDRNGNVEINYLMVGTGHLLTDQRRKTWLKMSDSAIAREIAKQYGLSSVVHKTSKVHEWLLQDGESDMAFLTRRAKESGRKFWVENAVLYFVDVAAWSAGKGIVMPEYDVHKDPNLPTDVLRFQADVGADMPQQGRQYRRAIHGVDHQTGKMIKSKNADDSKARHDVLGYTRADNMEDLNYQLDAHTISTSEWVGASATLAGDIILTPGQPIKIKGRAVPKDAHGVWMIVAADHRLRSYGSAAVGNSMFLTDVKLARNAREDYATSDTTMPRLNQKCVPGSDGWKAASMQDITL</sequence>
<dbReference type="EMBL" id="SZQA01000033">
    <property type="protein sequence ID" value="TKK84692.1"/>
    <property type="molecule type" value="Genomic_DNA"/>
</dbReference>
<dbReference type="SUPFAM" id="SSF69279">
    <property type="entry name" value="Phage tail proteins"/>
    <property type="match status" value="1"/>
</dbReference>
<protein>
    <submittedName>
        <fullName evidence="1">Phage late control D family protein</fullName>
    </submittedName>
</protein>
<organism evidence="1 2">
    <name type="scientific">Herbidospora galbida</name>
    <dbReference type="NCBI Taxonomy" id="2575442"/>
    <lineage>
        <taxon>Bacteria</taxon>
        <taxon>Bacillati</taxon>
        <taxon>Actinomycetota</taxon>
        <taxon>Actinomycetes</taxon>
        <taxon>Streptosporangiales</taxon>
        <taxon>Streptosporangiaceae</taxon>
        <taxon>Herbidospora</taxon>
    </lineage>
</organism>